<keyword evidence="10" id="KW-1185">Reference proteome</keyword>
<reference evidence="9 10" key="1">
    <citation type="submission" date="2024-04" db="EMBL/GenBank/DDBJ databases">
        <title>Defined microbial consortia suppress multidrug-resistant proinflammatory Enterobacteriaceae via ecological control.</title>
        <authorList>
            <person name="Furuichi M."/>
            <person name="Kawaguchi T."/>
            <person name="Pust M."/>
            <person name="Yasuma K."/>
            <person name="Plichta D."/>
            <person name="Hasegawa N."/>
            <person name="Ohya T."/>
            <person name="Bhattarai S."/>
            <person name="Sasajima S."/>
            <person name="Aoto Y."/>
            <person name="Tuganbaev T."/>
            <person name="Yaginuma M."/>
            <person name="Ueda M."/>
            <person name="Okahashi N."/>
            <person name="Amafuji K."/>
            <person name="Kiridooshi Y."/>
            <person name="Sugita K."/>
            <person name="Strazar M."/>
            <person name="Skelly A."/>
            <person name="Suda W."/>
            <person name="Hattori M."/>
            <person name="Nakamoto N."/>
            <person name="Caballero S."/>
            <person name="Norman J."/>
            <person name="Olle B."/>
            <person name="Tanoue T."/>
            <person name="Arita M."/>
            <person name="Bucci V."/>
            <person name="Atarashi K."/>
            <person name="Xavier R."/>
            <person name="Honda K."/>
        </authorList>
    </citation>
    <scope>NUCLEOTIDE SEQUENCE [LARGE SCALE GENOMIC DNA]</scope>
    <source>
        <strain evidence="10">k34-0107-D12</strain>
    </source>
</reference>
<keyword evidence="4 7" id="KW-0812">Transmembrane</keyword>
<evidence type="ECO:0000256" key="7">
    <source>
        <dbReference type="RuleBase" id="RU363032"/>
    </source>
</evidence>
<feature type="transmembrane region" description="Helical" evidence="7">
    <location>
        <begin position="272"/>
        <end position="293"/>
    </location>
</feature>
<evidence type="ECO:0000313" key="10">
    <source>
        <dbReference type="Proteomes" id="UP001600941"/>
    </source>
</evidence>
<dbReference type="EMBL" id="BAABZQ010000001">
    <property type="protein sequence ID" value="GAA6502565.1"/>
    <property type="molecule type" value="Genomic_DNA"/>
</dbReference>
<keyword evidence="3" id="KW-1003">Cell membrane</keyword>
<comment type="caution">
    <text evidence="9">The sequence shown here is derived from an EMBL/GenBank/DDBJ whole genome shotgun (WGS) entry which is preliminary data.</text>
</comment>
<dbReference type="PANTHER" id="PTHR43005:SF2">
    <property type="entry name" value="INTEGRAL MEMBRANE SUGAR TRANSPORT PROTEIN"/>
    <property type="match status" value="1"/>
</dbReference>
<evidence type="ECO:0000256" key="4">
    <source>
        <dbReference type="ARBA" id="ARBA00022692"/>
    </source>
</evidence>
<dbReference type="PROSITE" id="PS50928">
    <property type="entry name" value="ABC_TM1"/>
    <property type="match status" value="1"/>
</dbReference>
<feature type="transmembrane region" description="Helical" evidence="7">
    <location>
        <begin position="116"/>
        <end position="137"/>
    </location>
</feature>
<keyword evidence="5 7" id="KW-1133">Transmembrane helix</keyword>
<dbReference type="Gene3D" id="1.10.3720.10">
    <property type="entry name" value="MetI-like"/>
    <property type="match status" value="1"/>
</dbReference>
<keyword evidence="6 7" id="KW-0472">Membrane</keyword>
<dbReference type="InterPro" id="IPR035906">
    <property type="entry name" value="MetI-like_sf"/>
</dbReference>
<gene>
    <name evidence="9" type="ORF">K340107D12_53810</name>
</gene>
<name>A0ABQ0C1C8_9FIRM</name>
<dbReference type="SUPFAM" id="SSF160964">
    <property type="entry name" value="MalF N-terminal region-like"/>
    <property type="match status" value="1"/>
</dbReference>
<dbReference type="SUPFAM" id="SSF161098">
    <property type="entry name" value="MetI-like"/>
    <property type="match status" value="1"/>
</dbReference>
<feature type="domain" description="ABC transmembrane type-1" evidence="8">
    <location>
        <begin position="79"/>
        <end position="293"/>
    </location>
</feature>
<evidence type="ECO:0000256" key="5">
    <source>
        <dbReference type="ARBA" id="ARBA00022989"/>
    </source>
</evidence>
<dbReference type="Proteomes" id="UP001600941">
    <property type="component" value="Unassembled WGS sequence"/>
</dbReference>
<organism evidence="9 10">
    <name type="scientific">Blautia parvula</name>
    <dbReference type="NCBI Taxonomy" id="2877527"/>
    <lineage>
        <taxon>Bacteria</taxon>
        <taxon>Bacillati</taxon>
        <taxon>Bacillota</taxon>
        <taxon>Clostridia</taxon>
        <taxon>Lachnospirales</taxon>
        <taxon>Lachnospiraceae</taxon>
        <taxon>Blautia</taxon>
    </lineage>
</organism>
<keyword evidence="2 7" id="KW-0813">Transport</keyword>
<evidence type="ECO:0000256" key="3">
    <source>
        <dbReference type="ARBA" id="ARBA00022475"/>
    </source>
</evidence>
<evidence type="ECO:0000259" key="8">
    <source>
        <dbReference type="PROSITE" id="PS50928"/>
    </source>
</evidence>
<comment type="similarity">
    <text evidence="7">Belongs to the binding-protein-dependent transport system permease family.</text>
</comment>
<dbReference type="InterPro" id="IPR000515">
    <property type="entry name" value="MetI-like"/>
</dbReference>
<evidence type="ECO:0000256" key="1">
    <source>
        <dbReference type="ARBA" id="ARBA00004651"/>
    </source>
</evidence>
<proteinExistence type="inferred from homology"/>
<feature type="transmembrane region" description="Helical" evidence="7">
    <location>
        <begin position="21"/>
        <end position="47"/>
    </location>
</feature>
<feature type="transmembrane region" description="Helical" evidence="7">
    <location>
        <begin position="85"/>
        <end position="104"/>
    </location>
</feature>
<dbReference type="PANTHER" id="PTHR43005">
    <property type="entry name" value="BLR7065 PROTEIN"/>
    <property type="match status" value="1"/>
</dbReference>
<dbReference type="CDD" id="cd06261">
    <property type="entry name" value="TM_PBP2"/>
    <property type="match status" value="1"/>
</dbReference>
<evidence type="ECO:0000256" key="6">
    <source>
        <dbReference type="ARBA" id="ARBA00023136"/>
    </source>
</evidence>
<accession>A0ABQ0C1C8</accession>
<comment type="subcellular location">
    <subcellularLocation>
        <location evidence="1 7">Cell membrane</location>
        <topology evidence="1 7">Multi-pass membrane protein</topology>
    </subcellularLocation>
</comment>
<protein>
    <submittedName>
        <fullName evidence="9">Sugar ABC transporter permease</fullName>
    </submittedName>
</protein>
<evidence type="ECO:0000313" key="9">
    <source>
        <dbReference type="EMBL" id="GAA6502565.1"/>
    </source>
</evidence>
<sequence>MKKRNPSSPALGKKKTEWAPYLLISPAVILIVGVMLYPLCKTFYLAFQNYNPAMPFANGFCGFDNFIKIFTTGEFYSALVVSLKWVVAEVILQVVFGMIVALILNQKFRGRGFFRALVFVPWAMSGVLTAVLFSLIYNQNYGVLNDLLTKIGLISENVAWLASTKVILGAVVVAELWRGIPFFAISLLAGMQGLSQDVYEAARVDGANKIKTFIYVTLPLLKDTIVLTTLLRTIWEFNSVDLIYSLTGGGPVGKTTTLSMLIANQALTTNNYGYGSAISVVSFFILAIIAVIYMKASGFGKGSEE</sequence>
<evidence type="ECO:0000256" key="2">
    <source>
        <dbReference type="ARBA" id="ARBA00022448"/>
    </source>
</evidence>
<dbReference type="Pfam" id="PF00528">
    <property type="entry name" value="BPD_transp_1"/>
    <property type="match status" value="1"/>
</dbReference>